<dbReference type="EMBL" id="JADNYJ010000002">
    <property type="protein sequence ID" value="KAF8913233.1"/>
    <property type="molecule type" value="Genomic_DNA"/>
</dbReference>
<keyword evidence="2" id="KW-1185">Reference proteome</keyword>
<reference evidence="1" key="1">
    <citation type="submission" date="2020-11" db="EMBL/GenBank/DDBJ databases">
        <authorList>
            <consortium name="DOE Joint Genome Institute"/>
            <person name="Ahrendt S."/>
            <person name="Riley R."/>
            <person name="Andreopoulos W."/>
            <person name="LaButti K."/>
            <person name="Pangilinan J."/>
            <person name="Ruiz-duenas F.J."/>
            <person name="Barrasa J.M."/>
            <person name="Sanchez-Garcia M."/>
            <person name="Camarero S."/>
            <person name="Miyauchi S."/>
            <person name="Serrano A."/>
            <person name="Linde D."/>
            <person name="Babiker R."/>
            <person name="Drula E."/>
            <person name="Ayuso-Fernandez I."/>
            <person name="Pacheco R."/>
            <person name="Padilla G."/>
            <person name="Ferreira P."/>
            <person name="Barriuso J."/>
            <person name="Kellner H."/>
            <person name="Castanera R."/>
            <person name="Alfaro M."/>
            <person name="Ramirez L."/>
            <person name="Pisabarro A.G."/>
            <person name="Kuo A."/>
            <person name="Tritt A."/>
            <person name="Lipzen A."/>
            <person name="He G."/>
            <person name="Yan M."/>
            <person name="Ng V."/>
            <person name="Cullen D."/>
            <person name="Martin F."/>
            <person name="Rosso M.-N."/>
            <person name="Henrissat B."/>
            <person name="Hibbett D."/>
            <person name="Martinez A.T."/>
            <person name="Grigoriev I.V."/>
        </authorList>
    </citation>
    <scope>NUCLEOTIDE SEQUENCE</scope>
    <source>
        <strain evidence="1">AH 44721</strain>
    </source>
</reference>
<dbReference type="OrthoDB" id="3538998at2759"/>
<gene>
    <name evidence="1" type="ORF">CPB84DRAFT_1841622</name>
</gene>
<dbReference type="Proteomes" id="UP000724874">
    <property type="component" value="Unassembled WGS sequence"/>
</dbReference>
<evidence type="ECO:0000313" key="2">
    <source>
        <dbReference type="Proteomes" id="UP000724874"/>
    </source>
</evidence>
<protein>
    <submittedName>
        <fullName evidence="1">Uncharacterized protein</fullName>
    </submittedName>
</protein>
<name>A0A9P5P0X9_GYMJU</name>
<evidence type="ECO:0000313" key="1">
    <source>
        <dbReference type="EMBL" id="KAF8913233.1"/>
    </source>
</evidence>
<comment type="caution">
    <text evidence="1">The sequence shown here is derived from an EMBL/GenBank/DDBJ whole genome shotgun (WGS) entry which is preliminary data.</text>
</comment>
<organism evidence="1 2">
    <name type="scientific">Gymnopilus junonius</name>
    <name type="common">Spectacular rustgill mushroom</name>
    <name type="synonym">Gymnopilus spectabilis subsp. junonius</name>
    <dbReference type="NCBI Taxonomy" id="109634"/>
    <lineage>
        <taxon>Eukaryota</taxon>
        <taxon>Fungi</taxon>
        <taxon>Dikarya</taxon>
        <taxon>Basidiomycota</taxon>
        <taxon>Agaricomycotina</taxon>
        <taxon>Agaricomycetes</taxon>
        <taxon>Agaricomycetidae</taxon>
        <taxon>Agaricales</taxon>
        <taxon>Agaricineae</taxon>
        <taxon>Hymenogastraceae</taxon>
        <taxon>Gymnopilus</taxon>
    </lineage>
</organism>
<dbReference type="AlphaFoldDB" id="A0A9P5P0X9"/>
<accession>A0A9P5P0X9</accession>
<sequence>MNSSVAPAPITLATITVTLRIAFITEYLVQCPIAKPPIPYFPIPDNAPDSCSCNLGKVNLAITSSAEQGATCSNNANGPDAASNVQEIEGCDCCELSSALSTMYAICPDTNPNLIGLPAIQQLATILETPFDSCSASLSEFNCVSHLDFPDVPGGIFYNPSNLPLTGTATLSNLPGTVTAPASGAVFT</sequence>
<proteinExistence type="predicted"/>